<gene>
    <name evidence="4" type="ORF">OCH239_16350</name>
</gene>
<dbReference type="SUPFAM" id="SSF55729">
    <property type="entry name" value="Acyl-CoA N-acyltransferases (Nat)"/>
    <property type="match status" value="1"/>
</dbReference>
<dbReference type="InterPro" id="IPR050832">
    <property type="entry name" value="Bact_Acetyltransf"/>
</dbReference>
<sequence length="151" mass="16022">MNIRPARPDDAAAISAMLTALTEAGLRTRPSDEAFVRESYIGNPQGISCLIAEEAGAVIGLQVLSRMQEGNEWGITPGEGSIGTHVHPEAERRGIARSLLARTLPLAREAALPGIVATIGADNALGLAYYEAMGFSTIEERDGRVLKRLAL</sequence>
<organism evidence="4 5">
    <name type="scientific">Roseivivax halodurans JCM 10272</name>
    <dbReference type="NCBI Taxonomy" id="1449350"/>
    <lineage>
        <taxon>Bacteria</taxon>
        <taxon>Pseudomonadati</taxon>
        <taxon>Pseudomonadota</taxon>
        <taxon>Alphaproteobacteria</taxon>
        <taxon>Rhodobacterales</taxon>
        <taxon>Roseobacteraceae</taxon>
        <taxon>Roseivivax</taxon>
    </lineage>
</organism>
<dbReference type="InterPro" id="IPR016181">
    <property type="entry name" value="Acyl_CoA_acyltransferase"/>
</dbReference>
<dbReference type="AlphaFoldDB" id="X7EHS7"/>
<name>X7EHS7_9RHOB</name>
<proteinExistence type="predicted"/>
<evidence type="ECO:0000256" key="1">
    <source>
        <dbReference type="ARBA" id="ARBA00022679"/>
    </source>
</evidence>
<dbReference type="eggNOG" id="COG0456">
    <property type="taxonomic scope" value="Bacteria"/>
</dbReference>
<dbReference type="EMBL" id="JALZ01000005">
    <property type="protein sequence ID" value="ETX15395.1"/>
    <property type="molecule type" value="Genomic_DNA"/>
</dbReference>
<keyword evidence="1 4" id="KW-0808">Transferase</keyword>
<evidence type="ECO:0000313" key="4">
    <source>
        <dbReference type="EMBL" id="ETX15395.1"/>
    </source>
</evidence>
<dbReference type="STRING" id="1449350.OCH239_16350"/>
<comment type="caution">
    <text evidence="4">The sequence shown here is derived from an EMBL/GenBank/DDBJ whole genome shotgun (WGS) entry which is preliminary data.</text>
</comment>
<reference evidence="4 5" key="1">
    <citation type="submission" date="2014-01" db="EMBL/GenBank/DDBJ databases">
        <title>Roseivivax halodurans JCM 10272 Genome Sequencing.</title>
        <authorList>
            <person name="Lai Q."/>
            <person name="Li G."/>
            <person name="Shao Z."/>
        </authorList>
    </citation>
    <scope>NUCLEOTIDE SEQUENCE [LARGE SCALE GENOMIC DNA]</scope>
    <source>
        <strain evidence="4 5">JCM 10272</strain>
    </source>
</reference>
<evidence type="ECO:0000313" key="5">
    <source>
        <dbReference type="Proteomes" id="UP000022447"/>
    </source>
</evidence>
<dbReference type="CDD" id="cd04301">
    <property type="entry name" value="NAT_SF"/>
    <property type="match status" value="1"/>
</dbReference>
<dbReference type="PATRIC" id="fig|1449350.3.peg.1391"/>
<evidence type="ECO:0000256" key="2">
    <source>
        <dbReference type="ARBA" id="ARBA00023315"/>
    </source>
</evidence>
<dbReference type="PROSITE" id="PS51186">
    <property type="entry name" value="GNAT"/>
    <property type="match status" value="1"/>
</dbReference>
<accession>X7EHS7</accession>
<dbReference type="InterPro" id="IPR000182">
    <property type="entry name" value="GNAT_dom"/>
</dbReference>
<feature type="domain" description="N-acetyltransferase" evidence="3">
    <location>
        <begin position="1"/>
        <end position="151"/>
    </location>
</feature>
<protein>
    <submittedName>
        <fullName evidence="4">Acetyltransferase</fullName>
    </submittedName>
</protein>
<dbReference type="PANTHER" id="PTHR43877">
    <property type="entry name" value="AMINOALKYLPHOSPHONATE N-ACETYLTRANSFERASE-RELATED-RELATED"/>
    <property type="match status" value="1"/>
</dbReference>
<dbReference type="OrthoDB" id="5997585at2"/>
<dbReference type="PANTHER" id="PTHR43877:SF1">
    <property type="entry name" value="ACETYLTRANSFERASE"/>
    <property type="match status" value="1"/>
</dbReference>
<dbReference type="Gene3D" id="3.40.630.30">
    <property type="match status" value="1"/>
</dbReference>
<dbReference type="RefSeq" id="WP_037260191.1">
    <property type="nucleotide sequence ID" value="NZ_JALZ01000005.1"/>
</dbReference>
<dbReference type="Proteomes" id="UP000022447">
    <property type="component" value="Unassembled WGS sequence"/>
</dbReference>
<dbReference type="GO" id="GO:0016747">
    <property type="term" value="F:acyltransferase activity, transferring groups other than amino-acyl groups"/>
    <property type="evidence" value="ECO:0007669"/>
    <property type="project" value="InterPro"/>
</dbReference>
<dbReference type="Pfam" id="PF00583">
    <property type="entry name" value="Acetyltransf_1"/>
    <property type="match status" value="1"/>
</dbReference>
<keyword evidence="2" id="KW-0012">Acyltransferase</keyword>
<keyword evidence="5" id="KW-1185">Reference proteome</keyword>
<evidence type="ECO:0000259" key="3">
    <source>
        <dbReference type="PROSITE" id="PS51186"/>
    </source>
</evidence>